<protein>
    <submittedName>
        <fullName evidence="1">Uncharacterized protein</fullName>
    </submittedName>
</protein>
<evidence type="ECO:0000313" key="2">
    <source>
        <dbReference type="Proteomes" id="UP000050514"/>
    </source>
</evidence>
<proteinExistence type="predicted"/>
<dbReference type="RefSeq" id="WP_061916812.1">
    <property type="nucleotide sequence ID" value="NZ_DF967971.1"/>
</dbReference>
<dbReference type="STRING" id="360411.AC812_15490"/>
<evidence type="ECO:0000313" key="1">
    <source>
        <dbReference type="EMBL" id="KPL72425.1"/>
    </source>
</evidence>
<keyword evidence="2" id="KW-1185">Reference proteome</keyword>
<dbReference type="EMBL" id="LGHJ01000023">
    <property type="protein sequence ID" value="KPL72425.1"/>
    <property type="molecule type" value="Genomic_DNA"/>
</dbReference>
<sequence>MSISSRFSLIKPTLQTPFHIDFEWWKSHDQNWRVFLLSFLCPEHQSFFESLGQETWIDWVNPQTAEVTRVDGLQHTLMVHCAKLPGFLSQNTSLVNAVFRVFLSNGNTPLTPVELAEIIGRPADKILQTFSGTTVYQGIRPFQRG</sequence>
<dbReference type="AlphaFoldDB" id="A0A0P6WTC9"/>
<gene>
    <name evidence="1" type="ORF">AC812_15490</name>
</gene>
<organism evidence="1 2">
    <name type="scientific">Bellilinea caldifistulae</name>
    <dbReference type="NCBI Taxonomy" id="360411"/>
    <lineage>
        <taxon>Bacteria</taxon>
        <taxon>Bacillati</taxon>
        <taxon>Chloroflexota</taxon>
        <taxon>Anaerolineae</taxon>
        <taxon>Anaerolineales</taxon>
        <taxon>Anaerolineaceae</taxon>
        <taxon>Bellilinea</taxon>
    </lineage>
</organism>
<comment type="caution">
    <text evidence="1">The sequence shown here is derived from an EMBL/GenBank/DDBJ whole genome shotgun (WGS) entry which is preliminary data.</text>
</comment>
<name>A0A0P6WTC9_9CHLR</name>
<dbReference type="OrthoDB" id="160864at2"/>
<accession>A0A0P6WTC9</accession>
<dbReference type="Proteomes" id="UP000050514">
    <property type="component" value="Unassembled WGS sequence"/>
</dbReference>
<reference evidence="1 2" key="1">
    <citation type="submission" date="2015-07" db="EMBL/GenBank/DDBJ databases">
        <title>Draft genome of Bellilinea caldifistulae DSM 17877.</title>
        <authorList>
            <person name="Hemp J."/>
            <person name="Ward L.M."/>
            <person name="Pace L.A."/>
            <person name="Fischer W.W."/>
        </authorList>
    </citation>
    <scope>NUCLEOTIDE SEQUENCE [LARGE SCALE GENOMIC DNA]</scope>
    <source>
        <strain evidence="1 2">GOMI-1</strain>
    </source>
</reference>